<dbReference type="Proteomes" id="UP000297280">
    <property type="component" value="Unassembled WGS sequence"/>
</dbReference>
<reference evidence="2 3" key="1">
    <citation type="submission" date="2017-12" db="EMBL/GenBank/DDBJ databases">
        <title>Comparative genomics of Botrytis spp.</title>
        <authorList>
            <person name="Valero-Jimenez C.A."/>
            <person name="Tapia P."/>
            <person name="Veloso J."/>
            <person name="Silva-Moreno E."/>
            <person name="Staats M."/>
            <person name="Valdes J.H."/>
            <person name="Van Kan J.A.L."/>
        </authorList>
    </citation>
    <scope>NUCLEOTIDE SEQUENCE [LARGE SCALE GENOMIC DNA]</scope>
    <source>
        <strain evidence="2 3">MUCL3349</strain>
    </source>
</reference>
<keyword evidence="3" id="KW-1185">Reference proteome</keyword>
<name>A0A4Z1KU60_9HELO</name>
<evidence type="ECO:0000313" key="3">
    <source>
        <dbReference type="Proteomes" id="UP000297280"/>
    </source>
</evidence>
<comment type="caution">
    <text evidence="2">The sequence shown here is derived from an EMBL/GenBank/DDBJ whole genome shotgun (WGS) entry which is preliminary data.</text>
</comment>
<feature type="region of interest" description="Disordered" evidence="1">
    <location>
        <begin position="190"/>
        <end position="212"/>
    </location>
</feature>
<dbReference type="EMBL" id="PQXO01000186">
    <property type="protein sequence ID" value="TGO88060.1"/>
    <property type="molecule type" value="Genomic_DNA"/>
</dbReference>
<feature type="region of interest" description="Disordered" evidence="1">
    <location>
        <begin position="68"/>
        <end position="93"/>
    </location>
</feature>
<dbReference type="AlphaFoldDB" id="A0A4Z1KU60"/>
<feature type="compositionally biased region" description="Basic and acidic residues" evidence="1">
    <location>
        <begin position="78"/>
        <end position="87"/>
    </location>
</feature>
<proteinExistence type="predicted"/>
<accession>A0A4Z1KU60</accession>
<sequence>MIILSVRLKEHLTPDLSANLFVDWFYIMLIIAESVTIEAGFGRDAAISLVDIKKRMLNIKDPSYSDNELNEPLQIRGLRNDTSESNREKRKLRRERDDSLRIIEAYGRMSLKGKFKTKEGGMDDKGLRLSRFDIEIRSEQRVVIPVSLEGNDAPPRSSHEEERKEPCISDHSSADTIDIVKDQDESLVEPENQILPNQSLVNLGDKHGLEQK</sequence>
<evidence type="ECO:0000313" key="2">
    <source>
        <dbReference type="EMBL" id="TGO88060.1"/>
    </source>
</evidence>
<gene>
    <name evidence="2" type="ORF">BPOR_0186g00020</name>
</gene>
<organism evidence="2 3">
    <name type="scientific">Botrytis porri</name>
    <dbReference type="NCBI Taxonomy" id="87229"/>
    <lineage>
        <taxon>Eukaryota</taxon>
        <taxon>Fungi</taxon>
        <taxon>Dikarya</taxon>
        <taxon>Ascomycota</taxon>
        <taxon>Pezizomycotina</taxon>
        <taxon>Leotiomycetes</taxon>
        <taxon>Helotiales</taxon>
        <taxon>Sclerotiniaceae</taxon>
        <taxon>Botrytis</taxon>
    </lineage>
</organism>
<feature type="compositionally biased region" description="Basic and acidic residues" evidence="1">
    <location>
        <begin position="157"/>
        <end position="168"/>
    </location>
</feature>
<feature type="region of interest" description="Disordered" evidence="1">
    <location>
        <begin position="147"/>
        <end position="176"/>
    </location>
</feature>
<evidence type="ECO:0000256" key="1">
    <source>
        <dbReference type="SAM" id="MobiDB-lite"/>
    </source>
</evidence>
<protein>
    <submittedName>
        <fullName evidence="2">Uncharacterized protein</fullName>
    </submittedName>
</protein>